<keyword evidence="6" id="KW-0808">Transferase</keyword>
<dbReference type="UniPathway" id="UPA00204"/>
<dbReference type="PANTHER" id="PTHR43881:SF1">
    <property type="entry name" value="GAMMA-GLUTAMYLTRANSPEPTIDASE (AFU_ORTHOLOGUE AFUA_4G13580)"/>
    <property type="match status" value="1"/>
</dbReference>
<comment type="pathway">
    <text evidence="6">Sulfur metabolism; glutathione metabolism.</text>
</comment>
<dbReference type="GO" id="GO:0006750">
    <property type="term" value="P:glutathione biosynthetic process"/>
    <property type="evidence" value="ECO:0007669"/>
    <property type="project" value="UniProtKB-KW"/>
</dbReference>
<name>A0A1H5XHC4_9HYPH</name>
<dbReference type="OrthoDB" id="9781342at2"/>
<keyword evidence="6" id="KW-0012">Acyltransferase</keyword>
<evidence type="ECO:0000256" key="5">
    <source>
        <dbReference type="PIRSR" id="PIRSR600101-2"/>
    </source>
</evidence>
<organism evidence="7 8">
    <name type="scientific">Bosea lathyri</name>
    <dbReference type="NCBI Taxonomy" id="1036778"/>
    <lineage>
        <taxon>Bacteria</taxon>
        <taxon>Pseudomonadati</taxon>
        <taxon>Pseudomonadota</taxon>
        <taxon>Alphaproteobacteria</taxon>
        <taxon>Hyphomicrobiales</taxon>
        <taxon>Boseaceae</taxon>
        <taxon>Bosea</taxon>
    </lineage>
</organism>
<feature type="binding site" evidence="5">
    <location>
        <position position="434"/>
    </location>
    <ligand>
        <name>L-glutamate</name>
        <dbReference type="ChEBI" id="CHEBI:29985"/>
    </ligand>
</feature>
<dbReference type="Gene3D" id="3.60.20.40">
    <property type="match status" value="1"/>
</dbReference>
<evidence type="ECO:0000313" key="8">
    <source>
        <dbReference type="Proteomes" id="UP000236743"/>
    </source>
</evidence>
<dbReference type="InterPro" id="IPR052896">
    <property type="entry name" value="GGT-like_enzyme"/>
</dbReference>
<evidence type="ECO:0000256" key="2">
    <source>
        <dbReference type="ARBA" id="ARBA00001089"/>
    </source>
</evidence>
<dbReference type="PRINTS" id="PR01210">
    <property type="entry name" value="GGTRANSPTASE"/>
</dbReference>
<dbReference type="RefSeq" id="WP_103872098.1">
    <property type="nucleotide sequence ID" value="NZ_FNUY01000003.1"/>
</dbReference>
<evidence type="ECO:0000256" key="3">
    <source>
        <dbReference type="ARBA" id="ARBA00047417"/>
    </source>
</evidence>
<dbReference type="NCBIfam" id="TIGR00066">
    <property type="entry name" value="g_glut_trans"/>
    <property type="match status" value="1"/>
</dbReference>
<dbReference type="GO" id="GO:0006751">
    <property type="term" value="P:glutathione catabolic process"/>
    <property type="evidence" value="ECO:0007669"/>
    <property type="project" value="UniProtKB-UniRule"/>
</dbReference>
<comment type="catalytic activity">
    <reaction evidence="3 6">
        <text>an N-terminal (5-L-glutamyl)-[peptide] + an alpha-amino acid = 5-L-glutamyl amino acid + an N-terminal L-alpha-aminoacyl-[peptide]</text>
        <dbReference type="Rhea" id="RHEA:23904"/>
        <dbReference type="Rhea" id="RHEA-COMP:9780"/>
        <dbReference type="Rhea" id="RHEA-COMP:9795"/>
        <dbReference type="ChEBI" id="CHEBI:77644"/>
        <dbReference type="ChEBI" id="CHEBI:78597"/>
        <dbReference type="ChEBI" id="CHEBI:78599"/>
        <dbReference type="ChEBI" id="CHEBI:78608"/>
        <dbReference type="EC" id="2.3.2.2"/>
    </reaction>
</comment>
<keyword evidence="6 7" id="KW-0378">Hydrolase</keyword>
<dbReference type="InterPro" id="IPR000101">
    <property type="entry name" value="GGT_peptidase"/>
</dbReference>
<comment type="PTM">
    <text evidence="6">Cleaved by autocatalysis into a large and a small subunit.</text>
</comment>
<dbReference type="EC" id="3.4.19.13" evidence="6"/>
<evidence type="ECO:0000256" key="6">
    <source>
        <dbReference type="RuleBase" id="RU368036"/>
    </source>
</evidence>
<gene>
    <name evidence="7" type="ORF">SAMN04488115_103247</name>
</gene>
<dbReference type="GO" id="GO:0103068">
    <property type="term" value="F:leukotriene C4 gamma-glutamyl transferase activity"/>
    <property type="evidence" value="ECO:0007669"/>
    <property type="project" value="UniProtKB-EC"/>
</dbReference>
<keyword evidence="8" id="KW-1185">Reference proteome</keyword>
<comment type="subunit">
    <text evidence="6">This enzyme consists of two polypeptide chains, which are synthesized in precursor form from a single polypeptide.</text>
</comment>
<dbReference type="Gene3D" id="1.10.246.130">
    <property type="match status" value="1"/>
</dbReference>
<dbReference type="GO" id="GO:0036374">
    <property type="term" value="F:glutathione hydrolase activity"/>
    <property type="evidence" value="ECO:0007669"/>
    <property type="project" value="UniProtKB-UniRule"/>
</dbReference>
<dbReference type="EC" id="2.3.2.2" evidence="6"/>
<evidence type="ECO:0000313" key="7">
    <source>
        <dbReference type="EMBL" id="SEG11142.1"/>
    </source>
</evidence>
<evidence type="ECO:0000256" key="4">
    <source>
        <dbReference type="PIRSR" id="PIRSR600101-1"/>
    </source>
</evidence>
<protein>
    <recommendedName>
        <fullName evidence="6">Glutathione hydrolase proenzyme</fullName>
        <ecNumber evidence="6">2.3.2.2</ecNumber>
        <ecNumber evidence="6">3.4.19.13</ecNumber>
    </recommendedName>
    <component>
        <recommendedName>
            <fullName evidence="6">Glutathione hydrolase large chain</fullName>
        </recommendedName>
    </component>
    <component>
        <recommendedName>
            <fullName evidence="6">Glutathione hydrolase small chain</fullName>
        </recommendedName>
    </component>
</protein>
<dbReference type="SUPFAM" id="SSF56235">
    <property type="entry name" value="N-terminal nucleophile aminohydrolases (Ntn hydrolases)"/>
    <property type="match status" value="1"/>
</dbReference>
<dbReference type="Pfam" id="PF01019">
    <property type="entry name" value="G_glu_transpept"/>
    <property type="match status" value="1"/>
</dbReference>
<dbReference type="InterPro" id="IPR029055">
    <property type="entry name" value="Ntn_hydrolases_N"/>
</dbReference>
<comment type="catalytic activity">
    <reaction evidence="2 6">
        <text>glutathione + H2O = L-cysteinylglycine + L-glutamate</text>
        <dbReference type="Rhea" id="RHEA:28807"/>
        <dbReference type="ChEBI" id="CHEBI:15377"/>
        <dbReference type="ChEBI" id="CHEBI:29985"/>
        <dbReference type="ChEBI" id="CHEBI:57925"/>
        <dbReference type="ChEBI" id="CHEBI:61694"/>
        <dbReference type="EC" id="3.4.19.13"/>
    </reaction>
</comment>
<dbReference type="Proteomes" id="UP000236743">
    <property type="component" value="Unassembled WGS sequence"/>
</dbReference>
<comment type="similarity">
    <text evidence="6">Belongs to the gamma-glutamyltransferase family.</text>
</comment>
<keyword evidence="6" id="KW-0865">Zymogen</keyword>
<reference evidence="7 8" key="1">
    <citation type="submission" date="2016-10" db="EMBL/GenBank/DDBJ databases">
        <authorList>
            <person name="de Groot N.N."/>
        </authorList>
    </citation>
    <scope>NUCLEOTIDE SEQUENCE [LARGE SCALE GENOMIC DNA]</scope>
    <source>
        <strain evidence="7 8">DSM 26656</strain>
    </source>
</reference>
<proteinExistence type="inferred from homology"/>
<comment type="catalytic activity">
    <reaction evidence="1 6">
        <text>an S-substituted glutathione + H2O = an S-substituted L-cysteinylglycine + L-glutamate</text>
        <dbReference type="Rhea" id="RHEA:59468"/>
        <dbReference type="ChEBI" id="CHEBI:15377"/>
        <dbReference type="ChEBI" id="CHEBI:29985"/>
        <dbReference type="ChEBI" id="CHEBI:90779"/>
        <dbReference type="ChEBI" id="CHEBI:143103"/>
        <dbReference type="EC" id="3.4.19.13"/>
    </reaction>
</comment>
<accession>A0A1H5XHC4</accession>
<sequence length="531" mass="56412">MRDFELPGRSLAIGRDAMAATSHPTSTLAAIDVLRAGGNAVDAAIAACAVQSVVEAGSTGIGGDCFALISREGSTEIRGYNGSGRTPAAATAQWYREAGITSIERHSPHAVTVPGAVEAWARLVEDHGRMSLAEILAPAIALARDGYPLTPRVAYDLANQRELLRQDPNAAATFLVAGQPPAAGTLQYQPGLAATLEAIGREGPDAFYRGEIAAEMADYLKAAGGLHTREDFAAAEGEYVTPISTQFRGRTVYEIPPNGQGIVALMIMKILERFTPTPDPLAVENLHIEIEATRLAYAARDQFVADMSVSHVPVDYLLSDALADELAARIDPAKATAPLPALTGGAEHRDTVYISVVDKQRNAVSFINSVFHPYGSGLMTPKSGVLFHNRGQSFVLEQGHPNAIGPRKRPMHTIIPAMVAENGRVCLSFGVMGGHYQAMGHAHFLAKLFDHGLDLQSAIDLPRLFPLPGTATVEVEGRLRERCGAALESRGFKVQPPKTPIGGAQAIWIDWENGTLLGGSDPRKDGCAIGI</sequence>
<dbReference type="PANTHER" id="PTHR43881">
    <property type="entry name" value="GAMMA-GLUTAMYLTRANSPEPTIDASE (AFU_ORTHOLOGUE AFUA_4G13580)"/>
    <property type="match status" value="1"/>
</dbReference>
<dbReference type="InterPro" id="IPR043137">
    <property type="entry name" value="GGT_ssub_C"/>
</dbReference>
<dbReference type="InterPro" id="IPR043138">
    <property type="entry name" value="GGT_lsub"/>
</dbReference>
<dbReference type="EMBL" id="FNUY01000003">
    <property type="protein sequence ID" value="SEG11142.1"/>
    <property type="molecule type" value="Genomic_DNA"/>
</dbReference>
<evidence type="ECO:0000256" key="1">
    <source>
        <dbReference type="ARBA" id="ARBA00001049"/>
    </source>
</evidence>
<dbReference type="AlphaFoldDB" id="A0A1H5XHC4"/>
<keyword evidence="6" id="KW-0317">Glutathione biosynthesis</keyword>
<feature type="active site" description="Nucleophile" evidence="4">
    <location>
        <position position="351"/>
    </location>
</feature>